<feature type="chain" id="PRO_5045908648" evidence="2">
    <location>
        <begin position="24"/>
        <end position="362"/>
    </location>
</feature>
<dbReference type="EMBL" id="JAWJWF010000005">
    <property type="protein sequence ID" value="KAK6632016.1"/>
    <property type="molecule type" value="Genomic_DNA"/>
</dbReference>
<name>A0ABR1AZN5_POLSC</name>
<protein>
    <submittedName>
        <fullName evidence="3">Uncharacterized protein</fullName>
    </submittedName>
</protein>
<keyword evidence="4" id="KW-1185">Reference proteome</keyword>
<feature type="compositionally biased region" description="Basic and acidic residues" evidence="1">
    <location>
        <begin position="351"/>
        <end position="362"/>
    </location>
</feature>
<evidence type="ECO:0000313" key="3">
    <source>
        <dbReference type="EMBL" id="KAK6632016.1"/>
    </source>
</evidence>
<evidence type="ECO:0000313" key="4">
    <source>
        <dbReference type="Proteomes" id="UP001359485"/>
    </source>
</evidence>
<feature type="region of interest" description="Disordered" evidence="1">
    <location>
        <begin position="311"/>
        <end position="362"/>
    </location>
</feature>
<keyword evidence="2" id="KW-0732">Signal</keyword>
<accession>A0ABR1AZN5</accession>
<sequence length="362" mass="39741">MSGKLSVLFVCVCIAAGLAVASSQLISTGVFSPVSFSGPRIMAGPFLRVTTGQTPAFIDSDGPDTPPLPVLQAPSITLPTVEGPVVALPSPPIPAPRVLSSRCICTKTVVKPQIIQRSITIPKIHRYIKRTYTPVIEKIAYKARPKSSSCKCCSGFPNFITSPALIPPEHLRSLTTRRADMAGGKVQCKKCTSQDVGVRTWRSVVKDIWWEQSNGSTQWTANVSTIDTDAQGRPIGDDIYLGECTKSVSFHHLHDKERDYHSKKEKGKTKESQRGWRKSAKETDATGRRDAHYHVTSTLRKVKFSFFPQTEHFDRNNRTQRSTAGEGVHDRDQMSADVLPSSRDPMGAAKKKGDGSDGRVRP</sequence>
<feature type="signal peptide" evidence="2">
    <location>
        <begin position="1"/>
        <end position="23"/>
    </location>
</feature>
<organism evidence="3 4">
    <name type="scientific">Polyplax serrata</name>
    <name type="common">Common mouse louse</name>
    <dbReference type="NCBI Taxonomy" id="468196"/>
    <lineage>
        <taxon>Eukaryota</taxon>
        <taxon>Metazoa</taxon>
        <taxon>Ecdysozoa</taxon>
        <taxon>Arthropoda</taxon>
        <taxon>Hexapoda</taxon>
        <taxon>Insecta</taxon>
        <taxon>Pterygota</taxon>
        <taxon>Neoptera</taxon>
        <taxon>Paraneoptera</taxon>
        <taxon>Psocodea</taxon>
        <taxon>Troctomorpha</taxon>
        <taxon>Phthiraptera</taxon>
        <taxon>Anoplura</taxon>
        <taxon>Polyplacidae</taxon>
        <taxon>Polyplax</taxon>
    </lineage>
</organism>
<feature type="region of interest" description="Disordered" evidence="1">
    <location>
        <begin position="255"/>
        <end position="292"/>
    </location>
</feature>
<gene>
    <name evidence="3" type="ORF">RUM44_007046</name>
</gene>
<dbReference type="Proteomes" id="UP001359485">
    <property type="component" value="Unassembled WGS sequence"/>
</dbReference>
<comment type="caution">
    <text evidence="3">The sequence shown here is derived from an EMBL/GenBank/DDBJ whole genome shotgun (WGS) entry which is preliminary data.</text>
</comment>
<evidence type="ECO:0000256" key="1">
    <source>
        <dbReference type="SAM" id="MobiDB-lite"/>
    </source>
</evidence>
<reference evidence="3 4" key="1">
    <citation type="submission" date="2023-09" db="EMBL/GenBank/DDBJ databases">
        <title>Genomes of two closely related lineages of the louse Polyplax serrata with different host specificities.</title>
        <authorList>
            <person name="Martinu J."/>
            <person name="Tarabai H."/>
            <person name="Stefka J."/>
            <person name="Hypsa V."/>
        </authorList>
    </citation>
    <scope>NUCLEOTIDE SEQUENCE [LARGE SCALE GENOMIC DNA]</scope>
    <source>
        <strain evidence="3">98ZLc_SE</strain>
    </source>
</reference>
<evidence type="ECO:0000256" key="2">
    <source>
        <dbReference type="SAM" id="SignalP"/>
    </source>
</evidence>
<proteinExistence type="predicted"/>